<dbReference type="EMBL" id="CM044705">
    <property type="protein sequence ID" value="KAI5663553.1"/>
    <property type="molecule type" value="Genomic_DNA"/>
</dbReference>
<comment type="caution">
    <text evidence="1">The sequence shown here is derived from an EMBL/GenBank/DDBJ whole genome shotgun (WGS) entry which is preliminary data.</text>
</comment>
<dbReference type="Proteomes" id="UP001060085">
    <property type="component" value="Linkage Group LG05"/>
</dbReference>
<organism evidence="1 2">
    <name type="scientific">Catharanthus roseus</name>
    <name type="common">Madagascar periwinkle</name>
    <name type="synonym">Vinca rosea</name>
    <dbReference type="NCBI Taxonomy" id="4058"/>
    <lineage>
        <taxon>Eukaryota</taxon>
        <taxon>Viridiplantae</taxon>
        <taxon>Streptophyta</taxon>
        <taxon>Embryophyta</taxon>
        <taxon>Tracheophyta</taxon>
        <taxon>Spermatophyta</taxon>
        <taxon>Magnoliopsida</taxon>
        <taxon>eudicotyledons</taxon>
        <taxon>Gunneridae</taxon>
        <taxon>Pentapetalae</taxon>
        <taxon>asterids</taxon>
        <taxon>lamiids</taxon>
        <taxon>Gentianales</taxon>
        <taxon>Apocynaceae</taxon>
        <taxon>Rauvolfioideae</taxon>
        <taxon>Vinceae</taxon>
        <taxon>Catharanthinae</taxon>
        <taxon>Catharanthus</taxon>
    </lineage>
</organism>
<reference evidence="2" key="1">
    <citation type="journal article" date="2023" name="Nat. Plants">
        <title>Single-cell RNA sequencing provides a high-resolution roadmap for understanding the multicellular compartmentation of specialized metabolism.</title>
        <authorList>
            <person name="Sun S."/>
            <person name="Shen X."/>
            <person name="Li Y."/>
            <person name="Li Y."/>
            <person name="Wang S."/>
            <person name="Li R."/>
            <person name="Zhang H."/>
            <person name="Shen G."/>
            <person name="Guo B."/>
            <person name="Wei J."/>
            <person name="Xu J."/>
            <person name="St-Pierre B."/>
            <person name="Chen S."/>
            <person name="Sun C."/>
        </authorList>
    </citation>
    <scope>NUCLEOTIDE SEQUENCE [LARGE SCALE GENOMIC DNA]</scope>
</reference>
<evidence type="ECO:0000313" key="2">
    <source>
        <dbReference type="Proteomes" id="UP001060085"/>
    </source>
</evidence>
<gene>
    <name evidence="1" type="ORF">M9H77_22876</name>
</gene>
<keyword evidence="2" id="KW-1185">Reference proteome</keyword>
<name>A0ACC0ARF6_CATRO</name>
<proteinExistence type="predicted"/>
<accession>A0ACC0ARF6</accession>
<sequence length="236" mass="25606">MSGFFLPKFAPNSSSLNIKLFSLGKRVKTYINTPKNSLTVLITGHTASSSSSPTVRSRVLFQNCLSGGDLPRAIGWPTVGGSLELLSLACNCLEGRIPPVLGRLTSLESLILYGNQLSGTLPIEIFNISSVNYFAVGQNRLHGRIPPNVSVTIPNLLFFSGSINQFTGSISLANASKLSHIDLSSNDLIGIIPAIFGNLQRLNWLNFEDNHLGCKKTVDLSFLLHWLAVQILKLLD</sequence>
<evidence type="ECO:0000313" key="1">
    <source>
        <dbReference type="EMBL" id="KAI5663553.1"/>
    </source>
</evidence>
<protein>
    <submittedName>
        <fullName evidence="1">Uncharacterized protein</fullName>
    </submittedName>
</protein>